<proteinExistence type="predicted"/>
<dbReference type="Pfam" id="PF19037">
    <property type="entry name" value="Fuz_longin_2"/>
    <property type="match status" value="1"/>
</dbReference>
<feature type="compositionally biased region" description="Low complexity" evidence="1">
    <location>
        <begin position="117"/>
        <end position="127"/>
    </location>
</feature>
<evidence type="ECO:0008006" key="7">
    <source>
        <dbReference type="Google" id="ProtNLM"/>
    </source>
</evidence>
<sequence>MSATDCVHGSDSSSSTAPVPNRGVSGKSGTQTGMLSSLYNLASRPFGHKPRSDTEVAHTTQENVEQAHERPQPSDRVIAQTLDSKSPRSHDSHRTHDGEIPHPHDRSEHGSSNLGHTSATASSLTTSDQNDTEVCGLEPQERHGETLAGLDMTDDVYGHANSTSASSSDLDIRGEDDDTDSGEALHLGVHTQVHAHDSHTFIHPPTRTYTHVDSVHGSDGSGALLPSPTRKVAVDRTITHTDSYSGRHEVGLVATDAPTENDEDELQACNRARALDQLAHLHDTRQGMASVLGGTHSDDGVGMDGSTGPGLEVPEKGSDSGSAPGVCPVGSEPRQAVGVHERTGLNAAAAANSGCAGETGARPPVGTCIVADTDTKNATDDTFVSPTHGHQGDHTPHTVKETPLRPEAGSWAHLRDHVFILSCSGKPIFSRHGDENAFATMFGAIVGIASISHDVATIGGRVKSIRAGDLLVHVRMCEPLIYVCVSKGKHPGTRLGAGTATGNGNAGGWLSEAYLATKAKYLQMHVLSALSNTQLQRIFSQHRNFDLRRLLGDEQDPVGMQRLRRLCHQLDVDPRYLMESISALPLDLGMRERLGCLLKEERSENVMFAVVLTSTHLVAMLSPRGHGLGSKDLHMLMNAVGVQDEQAIVSTQGREEIVKVGRDNASLSAGDSTIYTEDGVPDISEAASGASNRADVVATGESREDRVLGMGHTGDEDHWMSICLPEFNDTGYLYAHVSHIVDGNLATVHADSHGDGYSTAITLMLISTERNPDTKAELRRTRNAIVRRIESEEGMIHSLVTRVREAKGADGHYGTNCGIIRLAPSLVSPDDDANVHDRGCSTSEQCAWFHTNKYSLAKHSDGLHQSCSRTHRSHRRVHRDECASQNGIATHGQTTTHAKVDRGITTCAKRVFSASDRSHIRIKHMRQYVFVSKPHGQMLTSLPAPPYAHQNRRESLLRLYAYVRGIMQDRNLEVYFHTGTVECVLGQHTVEHELYSIFGPLVTKNQAVLATNRLMAGIAQYESQLFIMKPLLW</sequence>
<feature type="domain" description="FUZ/MON1/HPS1 third Longin" evidence="4">
    <location>
        <begin position="926"/>
        <end position="1020"/>
    </location>
</feature>
<reference evidence="5 6" key="1">
    <citation type="submission" date="2011-02" db="EMBL/GenBank/DDBJ databases">
        <title>The Genome Sequence of Sphaeroforma arctica JP610.</title>
        <authorList>
            <consortium name="The Broad Institute Genome Sequencing Platform"/>
            <person name="Russ C."/>
            <person name="Cuomo C."/>
            <person name="Young S.K."/>
            <person name="Zeng Q."/>
            <person name="Gargeya S."/>
            <person name="Alvarado L."/>
            <person name="Berlin A."/>
            <person name="Chapman S.B."/>
            <person name="Chen Z."/>
            <person name="Freedman E."/>
            <person name="Gellesch M."/>
            <person name="Goldberg J."/>
            <person name="Griggs A."/>
            <person name="Gujja S."/>
            <person name="Heilman E."/>
            <person name="Heiman D."/>
            <person name="Howarth C."/>
            <person name="Mehta T."/>
            <person name="Neiman D."/>
            <person name="Pearson M."/>
            <person name="Roberts A."/>
            <person name="Saif S."/>
            <person name="Shea T."/>
            <person name="Shenoy N."/>
            <person name="Sisk P."/>
            <person name="Stolte C."/>
            <person name="Sykes S."/>
            <person name="White J."/>
            <person name="Yandava C."/>
            <person name="Burger G."/>
            <person name="Gray M.W."/>
            <person name="Holland P.W.H."/>
            <person name="King N."/>
            <person name="Lang F.B.F."/>
            <person name="Roger A.J."/>
            <person name="Ruiz-Trillo I."/>
            <person name="Haas B."/>
            <person name="Nusbaum C."/>
            <person name="Birren B."/>
        </authorList>
    </citation>
    <scope>NUCLEOTIDE SEQUENCE [LARGE SCALE GENOMIC DNA]</scope>
    <source>
        <strain evidence="5 6">JP610</strain>
    </source>
</reference>
<evidence type="ECO:0000259" key="2">
    <source>
        <dbReference type="Pfam" id="PF19036"/>
    </source>
</evidence>
<dbReference type="InterPro" id="IPR043971">
    <property type="entry name" value="FUZ/MON1/HPS1_longin_2"/>
</dbReference>
<dbReference type="PRINTS" id="PR01546">
    <property type="entry name" value="YEAST73DUF"/>
</dbReference>
<dbReference type="InterPro" id="IPR043970">
    <property type="entry name" value="FUZ/MON1/HPS1_longin_3"/>
</dbReference>
<dbReference type="GO" id="GO:0006623">
    <property type="term" value="P:protein targeting to vacuole"/>
    <property type="evidence" value="ECO:0007669"/>
    <property type="project" value="InterPro"/>
</dbReference>
<feature type="compositionally biased region" description="Polar residues" evidence="1">
    <location>
        <begin position="27"/>
        <end position="40"/>
    </location>
</feature>
<dbReference type="GO" id="GO:0016192">
    <property type="term" value="P:vesicle-mediated transport"/>
    <property type="evidence" value="ECO:0007669"/>
    <property type="project" value="InterPro"/>
</dbReference>
<evidence type="ECO:0000259" key="3">
    <source>
        <dbReference type="Pfam" id="PF19037"/>
    </source>
</evidence>
<feature type="compositionally biased region" description="Basic and acidic residues" evidence="1">
    <location>
        <begin position="85"/>
        <end position="109"/>
    </location>
</feature>
<feature type="region of interest" description="Disordered" evidence="1">
    <location>
        <begin position="155"/>
        <end position="179"/>
    </location>
</feature>
<feature type="domain" description="FUZ/MON1/HPS1 second Longin" evidence="3">
    <location>
        <begin position="605"/>
        <end position="749"/>
    </location>
</feature>
<dbReference type="STRING" id="667725.A0A0L0GAF1"/>
<name>A0A0L0GAF1_9EUKA</name>
<dbReference type="OrthoDB" id="272411at2759"/>
<dbReference type="PANTHER" id="PTHR13027">
    <property type="entry name" value="SAND PROTEIN-RELATED"/>
    <property type="match status" value="1"/>
</dbReference>
<organism evidence="5 6">
    <name type="scientific">Sphaeroforma arctica JP610</name>
    <dbReference type="NCBI Taxonomy" id="667725"/>
    <lineage>
        <taxon>Eukaryota</taxon>
        <taxon>Ichthyosporea</taxon>
        <taxon>Ichthyophonida</taxon>
        <taxon>Sphaeroforma</taxon>
    </lineage>
</organism>
<protein>
    <recommendedName>
        <fullName evidence="7">Vacuolar fusion protein MON1 homolog</fullName>
    </recommendedName>
</protein>
<dbReference type="Pfam" id="PF19036">
    <property type="entry name" value="Fuz_longin_1"/>
    <property type="match status" value="1"/>
</dbReference>
<dbReference type="GeneID" id="25902464"/>
<dbReference type="PANTHER" id="PTHR13027:SF7">
    <property type="entry name" value="VACUOLAR FUSION PROTEIN MON1 HOMOLOG"/>
    <property type="match status" value="1"/>
</dbReference>
<feature type="compositionally biased region" description="Polar residues" evidence="1">
    <location>
        <begin position="160"/>
        <end position="169"/>
    </location>
</feature>
<dbReference type="eggNOG" id="KOG0997">
    <property type="taxonomic scope" value="Eukaryota"/>
</dbReference>
<evidence type="ECO:0000313" key="6">
    <source>
        <dbReference type="Proteomes" id="UP000054560"/>
    </source>
</evidence>
<evidence type="ECO:0000256" key="1">
    <source>
        <dbReference type="SAM" id="MobiDB-lite"/>
    </source>
</evidence>
<dbReference type="GO" id="GO:0035658">
    <property type="term" value="C:Mon1-Ccz1 complex"/>
    <property type="evidence" value="ECO:0007669"/>
    <property type="project" value="TreeGrafter"/>
</dbReference>
<dbReference type="RefSeq" id="XP_014159786.1">
    <property type="nucleotide sequence ID" value="XM_014304311.1"/>
</dbReference>
<dbReference type="InterPro" id="IPR043972">
    <property type="entry name" value="FUZ/MON1/HPS1_longin_1"/>
</dbReference>
<evidence type="ECO:0000313" key="5">
    <source>
        <dbReference type="EMBL" id="KNC85884.1"/>
    </source>
</evidence>
<dbReference type="EMBL" id="KQ241679">
    <property type="protein sequence ID" value="KNC85884.1"/>
    <property type="molecule type" value="Genomic_DNA"/>
</dbReference>
<keyword evidence="6" id="KW-1185">Reference proteome</keyword>
<dbReference type="AlphaFoldDB" id="A0A0L0GAF1"/>
<feature type="region of interest" description="Disordered" evidence="1">
    <location>
        <begin position="1"/>
        <end position="133"/>
    </location>
</feature>
<evidence type="ECO:0000259" key="4">
    <source>
        <dbReference type="Pfam" id="PF19038"/>
    </source>
</evidence>
<feature type="domain" description="FUZ/MON1/HPS1 first Longin" evidence="2">
    <location>
        <begin position="417"/>
        <end position="491"/>
    </location>
</feature>
<accession>A0A0L0GAF1</accession>
<dbReference type="Pfam" id="PF19038">
    <property type="entry name" value="Fuz_longin_3"/>
    <property type="match status" value="1"/>
</dbReference>
<feature type="region of interest" description="Disordered" evidence="1">
    <location>
        <begin position="295"/>
        <end position="327"/>
    </location>
</feature>
<dbReference type="Proteomes" id="UP000054560">
    <property type="component" value="Unassembled WGS sequence"/>
</dbReference>
<dbReference type="InterPro" id="IPR004353">
    <property type="entry name" value="Mon1"/>
</dbReference>
<gene>
    <name evidence="5" type="ORF">SARC_01960</name>
</gene>